<evidence type="ECO:0000313" key="3">
    <source>
        <dbReference type="Proteomes" id="UP001154329"/>
    </source>
</evidence>
<evidence type="ECO:0000259" key="1">
    <source>
        <dbReference type="Pfam" id="PF22976"/>
    </source>
</evidence>
<proteinExistence type="predicted"/>
<reference evidence="2" key="1">
    <citation type="submission" date="2022-02" db="EMBL/GenBank/DDBJ databases">
        <authorList>
            <person name="King R."/>
        </authorList>
    </citation>
    <scope>NUCLEOTIDE SEQUENCE</scope>
</reference>
<dbReference type="InterPro" id="IPR012677">
    <property type="entry name" value="Nucleotide-bd_a/b_plait_sf"/>
</dbReference>
<protein>
    <recommendedName>
        <fullName evidence="1">Heterogeneous nuclear ribonucleoprotein L RRM domain-containing protein</fullName>
    </recommendedName>
</protein>
<dbReference type="Pfam" id="PF22976">
    <property type="entry name" value="RRM_10"/>
    <property type="match status" value="1"/>
</dbReference>
<sequence>MYATVAKIDYLPELKSAEVHISKCNDINIFAQVQQHYLSHGFNLSFQYLKAEWILKKPSIDPFILPDGSPSHVVYDRKMKPHVLCPPSRVLQFEGAPPSMNEMKLISLLKRTIKIEDFKVKVTTPKDSKNCSTISGEMWFSSASVAIEVVMEINYAIFWNKDSNKKKHVLKLSFISEVLPILEVVVPKKENNKAIKIEDNKAIKTEDFEAIENEENKMIKTEDFKAIKNEK</sequence>
<keyword evidence="3" id="KW-1185">Reference proteome</keyword>
<gene>
    <name evidence="2" type="ORF">APHIGO_LOCUS9399</name>
</gene>
<name>A0A9P0J9W2_APHGO</name>
<dbReference type="Proteomes" id="UP001154329">
    <property type="component" value="Chromosome 3"/>
</dbReference>
<reference evidence="2" key="2">
    <citation type="submission" date="2022-10" db="EMBL/GenBank/DDBJ databases">
        <authorList>
            <consortium name="ENA_rothamsted_submissions"/>
            <consortium name="culmorum"/>
            <person name="King R."/>
        </authorList>
    </citation>
    <scope>NUCLEOTIDE SEQUENCE</scope>
</reference>
<dbReference type="EMBL" id="OU899036">
    <property type="protein sequence ID" value="CAH1733008.1"/>
    <property type="molecule type" value="Genomic_DNA"/>
</dbReference>
<feature type="domain" description="Heterogeneous nuclear ribonucleoprotein L RRM" evidence="1">
    <location>
        <begin position="85"/>
        <end position="176"/>
    </location>
</feature>
<dbReference type="InterPro" id="IPR055204">
    <property type="entry name" value="HNRNPL_RRM"/>
</dbReference>
<dbReference type="AlphaFoldDB" id="A0A9P0J9W2"/>
<evidence type="ECO:0000313" key="2">
    <source>
        <dbReference type="EMBL" id="CAH1733008.1"/>
    </source>
</evidence>
<organism evidence="2 3">
    <name type="scientific">Aphis gossypii</name>
    <name type="common">Cotton aphid</name>
    <dbReference type="NCBI Taxonomy" id="80765"/>
    <lineage>
        <taxon>Eukaryota</taxon>
        <taxon>Metazoa</taxon>
        <taxon>Ecdysozoa</taxon>
        <taxon>Arthropoda</taxon>
        <taxon>Hexapoda</taxon>
        <taxon>Insecta</taxon>
        <taxon>Pterygota</taxon>
        <taxon>Neoptera</taxon>
        <taxon>Paraneoptera</taxon>
        <taxon>Hemiptera</taxon>
        <taxon>Sternorrhyncha</taxon>
        <taxon>Aphidomorpha</taxon>
        <taxon>Aphidoidea</taxon>
        <taxon>Aphididae</taxon>
        <taxon>Aphidini</taxon>
        <taxon>Aphis</taxon>
        <taxon>Aphis</taxon>
    </lineage>
</organism>
<dbReference type="Gene3D" id="3.30.70.330">
    <property type="match status" value="1"/>
</dbReference>
<accession>A0A9P0J9W2</accession>